<protein>
    <submittedName>
        <fullName evidence="1">Uncharacterized HTH-type transcriptional regulator ydcR</fullName>
    </submittedName>
</protein>
<dbReference type="Gene3D" id="3.90.1150.10">
    <property type="entry name" value="Aspartate Aminotransferase, domain 1"/>
    <property type="match status" value="1"/>
</dbReference>
<sequence>MLWVEMPPDTLNVRTLFIKARNAGIGIAPGHIFATDNRYDRCFRLNAGFGYNADVEQAIAQLAQWCIQSQQQDESGQNGR</sequence>
<gene>
    <name evidence="1" type="primary">ydcR_1</name>
    <name evidence="1" type="ORF">NCTC9419_02620</name>
</gene>
<dbReference type="Proteomes" id="UP000271603">
    <property type="component" value="Chromosome"/>
</dbReference>
<evidence type="ECO:0000313" key="2">
    <source>
        <dbReference type="Proteomes" id="UP000271603"/>
    </source>
</evidence>
<dbReference type="EMBL" id="LR134155">
    <property type="protein sequence ID" value="VEA71094.1"/>
    <property type="molecule type" value="Genomic_DNA"/>
</dbReference>
<dbReference type="SUPFAM" id="SSF53383">
    <property type="entry name" value="PLP-dependent transferases"/>
    <property type="match status" value="1"/>
</dbReference>
<dbReference type="InterPro" id="IPR015422">
    <property type="entry name" value="PyrdxlP-dep_Trfase_small"/>
</dbReference>
<proteinExistence type="predicted"/>
<dbReference type="AlphaFoldDB" id="A0A447QM36"/>
<evidence type="ECO:0000313" key="1">
    <source>
        <dbReference type="EMBL" id="VEA71094.1"/>
    </source>
</evidence>
<accession>A0A447QM36</accession>
<reference evidence="1 2" key="1">
    <citation type="submission" date="2018-12" db="EMBL/GenBank/DDBJ databases">
        <authorList>
            <consortium name="Pathogen Informatics"/>
        </authorList>
    </citation>
    <scope>NUCLEOTIDE SEQUENCE [LARGE SCALE GENOMIC DNA]</scope>
    <source>
        <strain evidence="1 2">NCTC9419</strain>
    </source>
</reference>
<organism evidence="1 2">
    <name type="scientific">Serratia rubidaea</name>
    <name type="common">Serratia marinorubra</name>
    <dbReference type="NCBI Taxonomy" id="61652"/>
    <lineage>
        <taxon>Bacteria</taxon>
        <taxon>Pseudomonadati</taxon>
        <taxon>Pseudomonadota</taxon>
        <taxon>Gammaproteobacteria</taxon>
        <taxon>Enterobacterales</taxon>
        <taxon>Yersiniaceae</taxon>
        <taxon>Serratia</taxon>
    </lineage>
</organism>
<dbReference type="InterPro" id="IPR015424">
    <property type="entry name" value="PyrdxlP-dep_Trfase"/>
</dbReference>
<dbReference type="STRING" id="61652.AXX16_0437"/>
<name>A0A447QM36_SERRU</name>